<protein>
    <recommendedName>
        <fullName evidence="2">Multidrug resistance protein MdtA-like C-terminal permuted SH3 domain-containing protein</fullName>
    </recommendedName>
</protein>
<dbReference type="PANTHER" id="PTHR30469">
    <property type="entry name" value="MULTIDRUG RESISTANCE PROTEIN MDTA"/>
    <property type="match status" value="1"/>
</dbReference>
<feature type="region of interest" description="Disordered" evidence="1">
    <location>
        <begin position="259"/>
        <end position="298"/>
    </location>
</feature>
<accession>A0A3P1WW37</accession>
<dbReference type="Gene3D" id="2.40.420.20">
    <property type="match status" value="1"/>
</dbReference>
<reference evidence="3 4" key="1">
    <citation type="submission" date="2018-11" db="EMBL/GenBank/DDBJ databases">
        <title>Genomes From Bacteria Associated with the Canine Oral Cavity: a Test Case for Automated Genome-Based Taxonomic Assignment.</title>
        <authorList>
            <person name="Coil D.A."/>
            <person name="Jospin G."/>
            <person name="Darling A.E."/>
            <person name="Wallis C."/>
            <person name="Davis I.J."/>
            <person name="Harris S."/>
            <person name="Eisen J.A."/>
            <person name="Holcombe L.J."/>
            <person name="O'Flynn C."/>
        </authorList>
    </citation>
    <scope>NUCLEOTIDE SEQUENCE [LARGE SCALE GENOMIC DNA]</scope>
    <source>
        <strain evidence="3 4">OH2822_COT-296</strain>
    </source>
</reference>
<comment type="caution">
    <text evidence="3">The sequence shown here is derived from an EMBL/GenBank/DDBJ whole genome shotgun (WGS) entry which is preliminary data.</text>
</comment>
<proteinExistence type="predicted"/>
<dbReference type="PANTHER" id="PTHR30469:SF15">
    <property type="entry name" value="HLYD FAMILY OF SECRETION PROTEINS"/>
    <property type="match status" value="1"/>
</dbReference>
<dbReference type="Proteomes" id="UP000280935">
    <property type="component" value="Unassembled WGS sequence"/>
</dbReference>
<dbReference type="InterPro" id="IPR036365">
    <property type="entry name" value="PGBD-like_sf"/>
</dbReference>
<dbReference type="RefSeq" id="WP_125227604.1">
    <property type="nucleotide sequence ID" value="NZ_RQYT01000010.1"/>
</dbReference>
<dbReference type="InterPro" id="IPR058627">
    <property type="entry name" value="MdtA-like_C"/>
</dbReference>
<evidence type="ECO:0000256" key="1">
    <source>
        <dbReference type="SAM" id="MobiDB-lite"/>
    </source>
</evidence>
<organism evidence="3 4">
    <name type="scientific">Arachnia propionica</name>
    <dbReference type="NCBI Taxonomy" id="1750"/>
    <lineage>
        <taxon>Bacteria</taxon>
        <taxon>Bacillati</taxon>
        <taxon>Actinomycetota</taxon>
        <taxon>Actinomycetes</taxon>
        <taxon>Propionibacteriales</taxon>
        <taxon>Propionibacteriaceae</taxon>
        <taxon>Arachnia</taxon>
    </lineage>
</organism>
<dbReference type="Pfam" id="PF25967">
    <property type="entry name" value="RND-MFP_C"/>
    <property type="match status" value="1"/>
</dbReference>
<sequence length="389" mass="39511">MGEPRHASSTPMQRRLRLLGYIVGLAVAFAAGGVVATQFMSTPEQRAANAEAPPASTLTATVTSREIANTVVTRGDVTASEAVDILAGRTYPSATAIFTAVRAKVGESAAAGTAVAEVNGRPILALPGELPAYEDLATGSTGPLVTQLQAALRAAGATIDDPEGLYGRSTAAAVAELYTRAGYAAQDSLPASEVAFVPSLPARVISSTARRGGPAAEASLKLAAGELVVTITNPDRDLAALARQDVPVRLANELTGEAADATIQPVTTQTEGGEAGTDQTAGGQDSAQPDGQAGGRGTVLTIVPKEPLPLTWLDSSVRVTVTAAASEGSVLAVPQAAVHTDSRGRTVVTVVKDTRRRDVEVVVGATGEGYVQITGEINEGDEVVIGVST</sequence>
<name>A0A3P1WW37_9ACTN</name>
<dbReference type="GO" id="GO:0015562">
    <property type="term" value="F:efflux transmembrane transporter activity"/>
    <property type="evidence" value="ECO:0007669"/>
    <property type="project" value="TreeGrafter"/>
</dbReference>
<dbReference type="Gene3D" id="1.10.101.10">
    <property type="entry name" value="PGBD-like superfamily/PGBD"/>
    <property type="match status" value="1"/>
</dbReference>
<feature type="compositionally biased region" description="Polar residues" evidence="1">
    <location>
        <begin position="264"/>
        <end position="289"/>
    </location>
</feature>
<dbReference type="InterPro" id="IPR036366">
    <property type="entry name" value="PGBDSf"/>
</dbReference>
<gene>
    <name evidence="3" type="ORF">EII35_06265</name>
</gene>
<dbReference type="GO" id="GO:1990281">
    <property type="term" value="C:efflux pump complex"/>
    <property type="evidence" value="ECO:0007669"/>
    <property type="project" value="TreeGrafter"/>
</dbReference>
<evidence type="ECO:0000313" key="4">
    <source>
        <dbReference type="Proteomes" id="UP000280935"/>
    </source>
</evidence>
<dbReference type="AlphaFoldDB" id="A0A3P1WW37"/>
<evidence type="ECO:0000259" key="2">
    <source>
        <dbReference type="Pfam" id="PF25967"/>
    </source>
</evidence>
<dbReference type="OrthoDB" id="3719185at2"/>
<evidence type="ECO:0000313" key="3">
    <source>
        <dbReference type="EMBL" id="RRD49967.1"/>
    </source>
</evidence>
<feature type="domain" description="Multidrug resistance protein MdtA-like C-terminal permuted SH3" evidence="2">
    <location>
        <begin position="330"/>
        <end position="386"/>
    </location>
</feature>
<dbReference type="EMBL" id="RQYT01000010">
    <property type="protein sequence ID" value="RRD49967.1"/>
    <property type="molecule type" value="Genomic_DNA"/>
</dbReference>
<dbReference type="SUPFAM" id="SSF47090">
    <property type="entry name" value="PGBD-like"/>
    <property type="match status" value="1"/>
</dbReference>